<organism evidence="4 5">
    <name type="scientific">Aquabacter spiritensis</name>
    <dbReference type="NCBI Taxonomy" id="933073"/>
    <lineage>
        <taxon>Bacteria</taxon>
        <taxon>Pseudomonadati</taxon>
        <taxon>Pseudomonadota</taxon>
        <taxon>Alphaproteobacteria</taxon>
        <taxon>Hyphomicrobiales</taxon>
        <taxon>Xanthobacteraceae</taxon>
        <taxon>Aquabacter</taxon>
    </lineage>
</organism>
<dbReference type="Pfam" id="PF00497">
    <property type="entry name" value="SBP_bac_3"/>
    <property type="match status" value="1"/>
</dbReference>
<dbReference type="SMART" id="SM00062">
    <property type="entry name" value="PBPb"/>
    <property type="match status" value="1"/>
</dbReference>
<dbReference type="PANTHER" id="PTHR35936:SF17">
    <property type="entry name" value="ARGININE-BINDING EXTRACELLULAR PROTEIN ARTP"/>
    <property type="match status" value="1"/>
</dbReference>
<dbReference type="AlphaFoldDB" id="A0A4R3LNZ4"/>
<comment type="caution">
    <text evidence="4">The sequence shown here is derived from an EMBL/GenBank/DDBJ whole genome shotgun (WGS) entry which is preliminary data.</text>
</comment>
<dbReference type="Gene3D" id="3.40.190.10">
    <property type="entry name" value="Periplasmic binding protein-like II"/>
    <property type="match status" value="2"/>
</dbReference>
<proteinExistence type="predicted"/>
<dbReference type="SUPFAM" id="SSF53850">
    <property type="entry name" value="Periplasmic binding protein-like II"/>
    <property type="match status" value="1"/>
</dbReference>
<dbReference type="PROSITE" id="PS51318">
    <property type="entry name" value="TAT"/>
    <property type="match status" value="1"/>
</dbReference>
<dbReference type="OrthoDB" id="9768183at2"/>
<feature type="domain" description="Solute-binding protein family 3/N-terminal" evidence="3">
    <location>
        <begin position="40"/>
        <end position="265"/>
    </location>
</feature>
<feature type="chain" id="PRO_5020714221" evidence="2">
    <location>
        <begin position="23"/>
        <end position="288"/>
    </location>
</feature>
<dbReference type="InterPro" id="IPR001638">
    <property type="entry name" value="Solute-binding_3/MltF_N"/>
</dbReference>
<evidence type="ECO:0000256" key="1">
    <source>
        <dbReference type="ARBA" id="ARBA00022729"/>
    </source>
</evidence>
<accession>A0A4R3LNZ4</accession>
<reference evidence="4 5" key="1">
    <citation type="submission" date="2019-03" db="EMBL/GenBank/DDBJ databases">
        <title>Genomic Encyclopedia of Type Strains, Phase IV (KMG-IV): sequencing the most valuable type-strain genomes for metagenomic binning, comparative biology and taxonomic classification.</title>
        <authorList>
            <person name="Goeker M."/>
        </authorList>
    </citation>
    <scope>NUCLEOTIDE SEQUENCE [LARGE SCALE GENOMIC DNA]</scope>
    <source>
        <strain evidence="4 5">DSM 9035</strain>
    </source>
</reference>
<keyword evidence="1 2" id="KW-0732">Signal</keyword>
<protein>
    <submittedName>
        <fullName evidence="4">Polar amino acid transport system substrate-binding protein</fullName>
    </submittedName>
</protein>
<dbReference type="RefSeq" id="WP_132034285.1">
    <property type="nucleotide sequence ID" value="NZ_SMAI01000014.1"/>
</dbReference>
<name>A0A4R3LNZ4_9HYPH</name>
<dbReference type="EMBL" id="SMAI01000014">
    <property type="protein sequence ID" value="TCT02193.1"/>
    <property type="molecule type" value="Genomic_DNA"/>
</dbReference>
<evidence type="ECO:0000259" key="3">
    <source>
        <dbReference type="SMART" id="SM00062"/>
    </source>
</evidence>
<keyword evidence="5" id="KW-1185">Reference proteome</keyword>
<dbReference type="Proteomes" id="UP000294664">
    <property type="component" value="Unassembled WGS sequence"/>
</dbReference>
<dbReference type="InterPro" id="IPR006311">
    <property type="entry name" value="TAT_signal"/>
</dbReference>
<evidence type="ECO:0000313" key="4">
    <source>
        <dbReference type="EMBL" id="TCT02193.1"/>
    </source>
</evidence>
<sequence>MKKILRRTVLLGGVLAAFVASAAVAPANAQVMDRVLKDRQIKIGYIPSPPGTIKDPASGEVKGYYVDGVRYIFKTIGVEPVFVETTWANFAAGLQSGQFDLSMAGTFATIQRAAAVEFTKPIHYLGYSAIVKKGDERFKALADFNKAGLKIAVVQGGAAQEYVKENFPNATMVALGTGNLTAPFVEVSAGRADVGIEDAWQARRYASQQQGVTDLFQDNPYNLLPIAWSVKRGNQDLLNFMNTAIDFMLLTGRWERMANAYGMTGRFYDRPNLIAFGTVTETPAPEKK</sequence>
<gene>
    <name evidence="4" type="ORF">EDC64_11453</name>
</gene>
<feature type="signal peptide" evidence="2">
    <location>
        <begin position="1"/>
        <end position="22"/>
    </location>
</feature>
<evidence type="ECO:0000313" key="5">
    <source>
        <dbReference type="Proteomes" id="UP000294664"/>
    </source>
</evidence>
<dbReference type="PANTHER" id="PTHR35936">
    <property type="entry name" value="MEMBRANE-BOUND LYTIC MUREIN TRANSGLYCOSYLASE F"/>
    <property type="match status" value="1"/>
</dbReference>
<evidence type="ECO:0000256" key="2">
    <source>
        <dbReference type="SAM" id="SignalP"/>
    </source>
</evidence>